<accession>A0ABT5CFW1</accession>
<protein>
    <submittedName>
        <fullName evidence="2">ABC transporter substrate-binding protein</fullName>
    </submittedName>
</protein>
<sequence length="317" mass="34315">MRIASLLPSATEIVCALGAQSELVGVSHECDFPEGLTGLPVLTRPRLRPARSSREIDAAVRDVLRDALAVYDLDLDALREARPDVIVTQDLCDVCAVSFDDVRAAVARLARQDVRIINLHPTRLDDIWADIRRVAEGIGRAAGGEALVDRLRARVAVTAARAAAAPGRPRVLAVEWIDPVMIGGTWMPELIALGGGEPLVTRPGEHAPTLSPAALAALDPDVVMIKPCGFTLERTLDELDLLPRVLPWATYRAVAQGRVYVADGNAFFNRPGPRIVESLEILAACAHPAVFADARRAHARSVVRIDAELRRHAFEDD</sequence>
<name>A0ABT5CFW1_9BACT</name>
<dbReference type="SUPFAM" id="SSF53807">
    <property type="entry name" value="Helical backbone' metal receptor"/>
    <property type="match status" value="1"/>
</dbReference>
<dbReference type="Pfam" id="PF01497">
    <property type="entry name" value="Peripla_BP_2"/>
    <property type="match status" value="1"/>
</dbReference>
<dbReference type="EMBL" id="JAQNDK010000005">
    <property type="protein sequence ID" value="MDC0684533.1"/>
    <property type="molecule type" value="Genomic_DNA"/>
</dbReference>
<dbReference type="InterPro" id="IPR002491">
    <property type="entry name" value="ABC_transptr_periplasmic_BD"/>
</dbReference>
<comment type="caution">
    <text evidence="2">The sequence shown here is derived from an EMBL/GenBank/DDBJ whole genome shotgun (WGS) entry which is preliminary data.</text>
</comment>
<evidence type="ECO:0000313" key="2">
    <source>
        <dbReference type="EMBL" id="MDC0684533.1"/>
    </source>
</evidence>
<proteinExistence type="predicted"/>
<dbReference type="RefSeq" id="WP_272102661.1">
    <property type="nucleotide sequence ID" value="NZ_JAQNDK010000005.1"/>
</dbReference>
<dbReference type="PANTHER" id="PTHR42860">
    <property type="entry name" value="VITAMIN B12-BINDING PROTEIN"/>
    <property type="match status" value="1"/>
</dbReference>
<evidence type="ECO:0000259" key="1">
    <source>
        <dbReference type="PROSITE" id="PS50983"/>
    </source>
</evidence>
<evidence type="ECO:0000313" key="3">
    <source>
        <dbReference type="Proteomes" id="UP001217485"/>
    </source>
</evidence>
<dbReference type="InterPro" id="IPR051030">
    <property type="entry name" value="Vitamin_B12-ABC_binding"/>
</dbReference>
<organism evidence="2 3">
    <name type="scientific">Sorangium atrum</name>
    <dbReference type="NCBI Taxonomy" id="2995308"/>
    <lineage>
        <taxon>Bacteria</taxon>
        <taxon>Pseudomonadati</taxon>
        <taxon>Myxococcota</taxon>
        <taxon>Polyangia</taxon>
        <taxon>Polyangiales</taxon>
        <taxon>Polyangiaceae</taxon>
        <taxon>Sorangium</taxon>
    </lineage>
</organism>
<gene>
    <name evidence="2" type="ORF">POL72_42830</name>
</gene>
<reference evidence="2 3" key="1">
    <citation type="submission" date="2023-01" db="EMBL/GenBank/DDBJ databases">
        <title>Minimal conservation of predation-associated metabolite biosynthetic gene clusters underscores biosynthetic potential of Myxococcota including descriptions for ten novel species: Archangium lansinium sp. nov., Myxococcus landrumus sp. nov., Nannocystis bai.</title>
        <authorList>
            <person name="Ahearne A."/>
            <person name="Stevens C."/>
            <person name="Dowd S."/>
        </authorList>
    </citation>
    <scope>NUCLEOTIDE SEQUENCE [LARGE SCALE GENOMIC DNA]</scope>
    <source>
        <strain evidence="2 3">WIWO2</strain>
    </source>
</reference>
<feature type="domain" description="Fe/B12 periplasmic-binding" evidence="1">
    <location>
        <begin position="2"/>
        <end position="290"/>
    </location>
</feature>
<dbReference type="Gene3D" id="3.40.50.1980">
    <property type="entry name" value="Nitrogenase molybdenum iron protein domain"/>
    <property type="match status" value="2"/>
</dbReference>
<dbReference type="Proteomes" id="UP001217485">
    <property type="component" value="Unassembled WGS sequence"/>
</dbReference>
<dbReference type="PROSITE" id="PS50983">
    <property type="entry name" value="FE_B12_PBP"/>
    <property type="match status" value="1"/>
</dbReference>
<dbReference type="PANTHER" id="PTHR42860:SF1">
    <property type="entry name" value="VITAMIN B12-BINDING PROTEIN"/>
    <property type="match status" value="1"/>
</dbReference>
<keyword evidence="3" id="KW-1185">Reference proteome</keyword>